<sequence>MSELHLTTNESRHLFKHLKDAIKEVYIENSESLGTPPPQNNEDSDPLWQAVDQEFRRAYEMSRYALKITDLDDYLDPEVFAGNCEDFEGIQPLDESLVSELSRTALKIVDLEERNNQYRIEFPKTVENNFQSHVNDFKSLCDQLTNEKRVDVPNELNVYDPQESVEEIQQIIDSIKQDTEEIAALDRASSAGLPISPNKEGTLKGLA</sequence>
<comment type="caution">
    <text evidence="1">The sequence shown here is derived from an EMBL/GenBank/DDBJ whole genome shotgun (WGS) entry which is preliminary data.</text>
</comment>
<dbReference type="EMBL" id="JRES01001292">
    <property type="protein sequence ID" value="KNC23901.1"/>
    <property type="molecule type" value="Genomic_DNA"/>
</dbReference>
<protein>
    <submittedName>
        <fullName evidence="1">Uncharacterized protein</fullName>
    </submittedName>
</protein>
<organism evidence="1 2">
    <name type="scientific">Lucilia cuprina</name>
    <name type="common">Green bottle fly</name>
    <name type="synonym">Australian sheep blowfly</name>
    <dbReference type="NCBI Taxonomy" id="7375"/>
    <lineage>
        <taxon>Eukaryota</taxon>
        <taxon>Metazoa</taxon>
        <taxon>Ecdysozoa</taxon>
        <taxon>Arthropoda</taxon>
        <taxon>Hexapoda</taxon>
        <taxon>Insecta</taxon>
        <taxon>Pterygota</taxon>
        <taxon>Neoptera</taxon>
        <taxon>Endopterygota</taxon>
        <taxon>Diptera</taxon>
        <taxon>Brachycera</taxon>
        <taxon>Muscomorpha</taxon>
        <taxon>Oestroidea</taxon>
        <taxon>Calliphoridae</taxon>
        <taxon>Luciliinae</taxon>
        <taxon>Lucilia</taxon>
    </lineage>
</organism>
<name>A0A0L0BV54_LUCCU</name>
<proteinExistence type="predicted"/>
<dbReference type="Proteomes" id="UP000037069">
    <property type="component" value="Unassembled WGS sequence"/>
</dbReference>
<reference evidence="1 2" key="1">
    <citation type="journal article" date="2015" name="Nat. Commun.">
        <title>Lucilia cuprina genome unlocks parasitic fly biology to underpin future interventions.</title>
        <authorList>
            <person name="Anstead C.A."/>
            <person name="Korhonen P.K."/>
            <person name="Young N.D."/>
            <person name="Hall R.S."/>
            <person name="Jex A.R."/>
            <person name="Murali S.C."/>
            <person name="Hughes D.S."/>
            <person name="Lee S.F."/>
            <person name="Perry T."/>
            <person name="Stroehlein A.J."/>
            <person name="Ansell B.R."/>
            <person name="Breugelmans B."/>
            <person name="Hofmann A."/>
            <person name="Qu J."/>
            <person name="Dugan S."/>
            <person name="Lee S.L."/>
            <person name="Chao H."/>
            <person name="Dinh H."/>
            <person name="Han Y."/>
            <person name="Doddapaneni H.V."/>
            <person name="Worley K.C."/>
            <person name="Muzny D.M."/>
            <person name="Ioannidis P."/>
            <person name="Waterhouse R.M."/>
            <person name="Zdobnov E.M."/>
            <person name="James P.J."/>
            <person name="Bagnall N.H."/>
            <person name="Kotze A.C."/>
            <person name="Gibbs R.A."/>
            <person name="Richards S."/>
            <person name="Batterham P."/>
            <person name="Gasser R.B."/>
        </authorList>
    </citation>
    <scope>NUCLEOTIDE SEQUENCE [LARGE SCALE GENOMIC DNA]</scope>
    <source>
        <strain evidence="1 2">LS</strain>
        <tissue evidence="1">Full body</tissue>
    </source>
</reference>
<keyword evidence="2" id="KW-1185">Reference proteome</keyword>
<accession>A0A0L0BV54</accession>
<gene>
    <name evidence="1" type="ORF">FF38_04035</name>
</gene>
<evidence type="ECO:0000313" key="1">
    <source>
        <dbReference type="EMBL" id="KNC23901.1"/>
    </source>
</evidence>
<dbReference type="AlphaFoldDB" id="A0A0L0BV54"/>
<evidence type="ECO:0000313" key="2">
    <source>
        <dbReference type="Proteomes" id="UP000037069"/>
    </source>
</evidence>